<sequence>MTVLAFGNEINLASSMKRDDTFTYEFGDGTTPIGKALHLCQALWEDLANLAGQNARAAVIVYKTRAPPCGTSVTDHWGCNLFIKQMKMRVVDLDTGKTPNESYDLSTLAGGNPKIDQIPVCSMPTVS</sequence>
<keyword evidence="2" id="KW-1185">Reference proteome</keyword>
<dbReference type="OMA" id="KTRAPPC"/>
<protein>
    <submittedName>
        <fullName evidence="1">Uncharacterized protein</fullName>
    </submittedName>
</protein>
<dbReference type="AlphaFoldDB" id="A1D5Y1"/>
<dbReference type="VEuPathDB" id="FungiDB:NFIA_062860"/>
<dbReference type="GeneID" id="4589608"/>
<evidence type="ECO:0000313" key="1">
    <source>
        <dbReference type="EMBL" id="EAW21125.1"/>
    </source>
</evidence>
<dbReference type="RefSeq" id="XP_001263022.1">
    <property type="nucleotide sequence ID" value="XM_001263021.1"/>
</dbReference>
<dbReference type="EMBL" id="DS027690">
    <property type="protein sequence ID" value="EAW21125.1"/>
    <property type="molecule type" value="Genomic_DNA"/>
</dbReference>
<dbReference type="KEGG" id="nfi:NFIA_062860"/>
<proteinExistence type="predicted"/>
<dbReference type="Proteomes" id="UP000006702">
    <property type="component" value="Unassembled WGS sequence"/>
</dbReference>
<evidence type="ECO:0000313" key="2">
    <source>
        <dbReference type="Proteomes" id="UP000006702"/>
    </source>
</evidence>
<name>A1D5Y1_NEOFI</name>
<accession>A1D5Y1</accession>
<gene>
    <name evidence="1" type="ORF">NFIA_062860</name>
</gene>
<reference evidence="2" key="1">
    <citation type="journal article" date="2008" name="PLoS Genet.">
        <title>Genomic islands in the pathogenic filamentous fungus Aspergillus fumigatus.</title>
        <authorList>
            <person name="Fedorova N.D."/>
            <person name="Khaldi N."/>
            <person name="Joardar V.S."/>
            <person name="Maiti R."/>
            <person name="Amedeo P."/>
            <person name="Anderson M.J."/>
            <person name="Crabtree J."/>
            <person name="Silva J.C."/>
            <person name="Badger J.H."/>
            <person name="Albarraq A."/>
            <person name="Angiuoli S."/>
            <person name="Bussey H."/>
            <person name="Bowyer P."/>
            <person name="Cotty P.J."/>
            <person name="Dyer P.S."/>
            <person name="Egan A."/>
            <person name="Galens K."/>
            <person name="Fraser-Liggett C.M."/>
            <person name="Haas B.J."/>
            <person name="Inman J.M."/>
            <person name="Kent R."/>
            <person name="Lemieux S."/>
            <person name="Malavazi I."/>
            <person name="Orvis J."/>
            <person name="Roemer T."/>
            <person name="Ronning C.M."/>
            <person name="Sundaram J.P."/>
            <person name="Sutton G."/>
            <person name="Turner G."/>
            <person name="Venter J.C."/>
            <person name="White O.R."/>
            <person name="Whitty B.R."/>
            <person name="Youngman P."/>
            <person name="Wolfe K.H."/>
            <person name="Goldman G.H."/>
            <person name="Wortman J.R."/>
            <person name="Jiang B."/>
            <person name="Denning D.W."/>
            <person name="Nierman W.C."/>
        </authorList>
    </citation>
    <scope>NUCLEOTIDE SEQUENCE [LARGE SCALE GENOMIC DNA]</scope>
    <source>
        <strain evidence="2">ATCC 1020 / DSM 3700 / CBS 544.65 / FGSC A1164 / JCM 1740 / NRRL 181 / WB 181</strain>
    </source>
</reference>
<dbReference type="OrthoDB" id="3780330at2759"/>
<organism evidence="1 2">
    <name type="scientific">Neosartorya fischeri (strain ATCC 1020 / DSM 3700 / CBS 544.65 / FGSC A1164 / JCM 1740 / NRRL 181 / WB 181)</name>
    <name type="common">Aspergillus fischerianus</name>
    <dbReference type="NCBI Taxonomy" id="331117"/>
    <lineage>
        <taxon>Eukaryota</taxon>
        <taxon>Fungi</taxon>
        <taxon>Dikarya</taxon>
        <taxon>Ascomycota</taxon>
        <taxon>Pezizomycotina</taxon>
        <taxon>Eurotiomycetes</taxon>
        <taxon>Eurotiomycetidae</taxon>
        <taxon>Eurotiales</taxon>
        <taxon>Aspergillaceae</taxon>
        <taxon>Aspergillus</taxon>
        <taxon>Aspergillus subgen. Fumigati</taxon>
    </lineage>
</organism>
<dbReference type="HOGENOM" id="CLU_1971126_0_0_1"/>